<reference evidence="13" key="1">
    <citation type="submission" date="2006-10" db="EMBL/GenBank/DDBJ databases">
        <authorList>
            <person name="Amadeo P."/>
            <person name="Zhao Q."/>
            <person name="Wortman J."/>
            <person name="Fraser-Liggett C."/>
            <person name="Carlton J."/>
        </authorList>
    </citation>
    <scope>NUCLEOTIDE SEQUENCE</scope>
    <source>
        <strain evidence="13">G3</strain>
    </source>
</reference>
<comment type="similarity">
    <text evidence="2">Belongs to the ROK (NagC/XylR) family.</text>
</comment>
<dbReference type="SMR" id="A2F1V1"/>
<reference evidence="13" key="2">
    <citation type="journal article" date="2007" name="Science">
        <title>Draft genome sequence of the sexually transmitted pathogen Trichomonas vaginalis.</title>
        <authorList>
            <person name="Carlton J.M."/>
            <person name="Hirt R.P."/>
            <person name="Silva J.C."/>
            <person name="Delcher A.L."/>
            <person name="Schatz M."/>
            <person name="Zhao Q."/>
            <person name="Wortman J.R."/>
            <person name="Bidwell S.L."/>
            <person name="Alsmark U.C.M."/>
            <person name="Besteiro S."/>
            <person name="Sicheritz-Ponten T."/>
            <person name="Noel C.J."/>
            <person name="Dacks J.B."/>
            <person name="Foster P.G."/>
            <person name="Simillion C."/>
            <person name="Van de Peer Y."/>
            <person name="Miranda-Saavedra D."/>
            <person name="Barton G.J."/>
            <person name="Westrop G.D."/>
            <person name="Mueller S."/>
            <person name="Dessi D."/>
            <person name="Fiori P.L."/>
            <person name="Ren Q."/>
            <person name="Paulsen I."/>
            <person name="Zhang H."/>
            <person name="Bastida-Corcuera F.D."/>
            <person name="Simoes-Barbosa A."/>
            <person name="Brown M.T."/>
            <person name="Hayes R.D."/>
            <person name="Mukherjee M."/>
            <person name="Okumura C.Y."/>
            <person name="Schneider R."/>
            <person name="Smith A.J."/>
            <person name="Vanacova S."/>
            <person name="Villalvazo M."/>
            <person name="Haas B.J."/>
            <person name="Pertea M."/>
            <person name="Feldblyum T.V."/>
            <person name="Utterback T.R."/>
            <person name="Shu C.L."/>
            <person name="Osoegawa K."/>
            <person name="de Jong P.J."/>
            <person name="Hrdy I."/>
            <person name="Horvathova L."/>
            <person name="Zubacova Z."/>
            <person name="Dolezal P."/>
            <person name="Malik S.B."/>
            <person name="Logsdon J.M. Jr."/>
            <person name="Henze K."/>
            <person name="Gupta A."/>
            <person name="Wang C.C."/>
            <person name="Dunne R.L."/>
            <person name="Upcroft J.A."/>
            <person name="Upcroft P."/>
            <person name="White O."/>
            <person name="Salzberg S.L."/>
            <person name="Tang P."/>
            <person name="Chiu C.-H."/>
            <person name="Lee Y.-S."/>
            <person name="Embley T.M."/>
            <person name="Coombs G.H."/>
            <person name="Mottram J.C."/>
            <person name="Tachezy J."/>
            <person name="Fraser-Liggett C.M."/>
            <person name="Johnson P.J."/>
        </authorList>
    </citation>
    <scope>NUCLEOTIDE SEQUENCE [LARGE SCALE GENOMIC DNA]</scope>
    <source>
        <strain evidence="13">G3</strain>
    </source>
</reference>
<dbReference type="VEuPathDB" id="TrichDB:TVAGG3_0505790"/>
<comment type="cofactor">
    <cofactor evidence="1">
        <name>Mg(2+)</name>
        <dbReference type="ChEBI" id="CHEBI:18420"/>
    </cofactor>
</comment>
<keyword evidence="7" id="KW-0862">Zinc</keyword>
<dbReference type="FunFam" id="3.30.420.40:FF:000136">
    <property type="entry name" value="Putative fructokinase"/>
    <property type="match status" value="1"/>
</dbReference>
<dbReference type="VEuPathDB" id="TrichDB:TVAG_442070"/>
<dbReference type="InParanoid" id="A2F1V1"/>
<dbReference type="EC" id="2.7.1.4" evidence="11"/>
<evidence type="ECO:0000256" key="7">
    <source>
        <dbReference type="ARBA" id="ARBA00022833"/>
    </source>
</evidence>
<evidence type="ECO:0000256" key="8">
    <source>
        <dbReference type="ARBA" id="ARBA00022840"/>
    </source>
</evidence>
<comment type="catalytic activity">
    <reaction evidence="12">
        <text>D-fructose + ATP = D-fructose 6-phosphate + ADP + H(+)</text>
        <dbReference type="Rhea" id="RHEA:16125"/>
        <dbReference type="ChEBI" id="CHEBI:15378"/>
        <dbReference type="ChEBI" id="CHEBI:30616"/>
        <dbReference type="ChEBI" id="CHEBI:37721"/>
        <dbReference type="ChEBI" id="CHEBI:61527"/>
        <dbReference type="ChEBI" id="CHEBI:456216"/>
        <dbReference type="EC" id="2.7.1.4"/>
    </reaction>
</comment>
<evidence type="ECO:0000256" key="10">
    <source>
        <dbReference type="ARBA" id="ARBA00023277"/>
    </source>
</evidence>
<evidence type="ECO:0000256" key="9">
    <source>
        <dbReference type="ARBA" id="ARBA00022842"/>
    </source>
</evidence>
<dbReference type="EMBL" id="DS113578">
    <property type="protein sequence ID" value="EAY01096.1"/>
    <property type="molecule type" value="Genomic_DNA"/>
</dbReference>
<dbReference type="OrthoDB" id="10260668at2759"/>
<dbReference type="STRING" id="5722.A2F1V1"/>
<sequence>MSANDGKKYACGIELGGQTASIAICEKVGEIIYKKKGIKTCEPMTPDEAVANIVAAIKESGYAIDRIGIASFGPLDLYKGSIGNTPKPNWGFYPLVKKIQEAFPDCKVSMETDVNAPAYSEYLHLKEQDKSIRSVGYVTIGTGVGVGVFCDGKPLHGRMHPECGHIMAARVKGDTFEGTCPFHGACFEGLISAQALAKRYGCQQGELQIIPDSDPVWDIYIEYVAQLTVTMSYVYSLDAFIIGGGIITAKGREWIFDKILARSQQLINNYIHTPIISKPFHGADAGLVGACAVAINPDVFAVEE</sequence>
<dbReference type="AlphaFoldDB" id="A2F1V1"/>
<gene>
    <name evidence="13" type="ORF">TVAG_442070</name>
</gene>
<accession>A2F1V1</accession>
<evidence type="ECO:0000313" key="14">
    <source>
        <dbReference type="Proteomes" id="UP000001542"/>
    </source>
</evidence>
<evidence type="ECO:0000256" key="12">
    <source>
        <dbReference type="ARBA" id="ARBA00048451"/>
    </source>
</evidence>
<keyword evidence="3" id="KW-0808">Transferase</keyword>
<keyword evidence="4" id="KW-0479">Metal-binding</keyword>
<dbReference type="KEGG" id="tva:4758922"/>
<keyword evidence="14" id="KW-1185">Reference proteome</keyword>
<keyword evidence="8" id="KW-0067">ATP-binding</keyword>
<evidence type="ECO:0000256" key="5">
    <source>
        <dbReference type="ARBA" id="ARBA00022741"/>
    </source>
</evidence>
<evidence type="ECO:0000256" key="3">
    <source>
        <dbReference type="ARBA" id="ARBA00022679"/>
    </source>
</evidence>
<dbReference type="InterPro" id="IPR049874">
    <property type="entry name" value="ROK_cs"/>
</dbReference>
<keyword evidence="6" id="KW-0418">Kinase</keyword>
<dbReference type="eggNOG" id="ENOG502QRD3">
    <property type="taxonomic scope" value="Eukaryota"/>
</dbReference>
<evidence type="ECO:0000256" key="6">
    <source>
        <dbReference type="ARBA" id="ARBA00022777"/>
    </source>
</evidence>
<dbReference type="GO" id="GO:0005524">
    <property type="term" value="F:ATP binding"/>
    <property type="evidence" value="ECO:0007669"/>
    <property type="project" value="UniProtKB-KW"/>
</dbReference>
<proteinExistence type="inferred from homology"/>
<dbReference type="CDD" id="cd24067">
    <property type="entry name" value="ASKHA_NBD_ROK_BsFRK-like"/>
    <property type="match status" value="1"/>
</dbReference>
<keyword evidence="5" id="KW-0547">Nucleotide-binding</keyword>
<dbReference type="SUPFAM" id="SSF53067">
    <property type="entry name" value="Actin-like ATPase domain"/>
    <property type="match status" value="1"/>
</dbReference>
<dbReference type="InterPro" id="IPR000600">
    <property type="entry name" value="ROK"/>
</dbReference>
<evidence type="ECO:0000256" key="4">
    <source>
        <dbReference type="ARBA" id="ARBA00022723"/>
    </source>
</evidence>
<dbReference type="GO" id="GO:0046872">
    <property type="term" value="F:metal ion binding"/>
    <property type="evidence" value="ECO:0007669"/>
    <property type="project" value="UniProtKB-KW"/>
</dbReference>
<dbReference type="PROSITE" id="PS01125">
    <property type="entry name" value="ROK"/>
    <property type="match status" value="1"/>
</dbReference>
<dbReference type="Pfam" id="PF00480">
    <property type="entry name" value="ROK"/>
    <property type="match status" value="1"/>
</dbReference>
<keyword evidence="10" id="KW-0119">Carbohydrate metabolism</keyword>
<dbReference type="PANTHER" id="PTHR42742">
    <property type="entry name" value="TRANSCRIPTIONAL REPRESSOR MPRA"/>
    <property type="match status" value="1"/>
</dbReference>
<dbReference type="GO" id="GO:0008865">
    <property type="term" value="F:fructokinase activity"/>
    <property type="evidence" value="ECO:0007669"/>
    <property type="project" value="UniProtKB-EC"/>
</dbReference>
<evidence type="ECO:0000256" key="11">
    <source>
        <dbReference type="ARBA" id="ARBA00038887"/>
    </source>
</evidence>
<dbReference type="OMA" id="WTIEADY"/>
<dbReference type="PANTHER" id="PTHR42742:SF3">
    <property type="entry name" value="FRUCTOKINASE"/>
    <property type="match status" value="1"/>
</dbReference>
<evidence type="ECO:0000256" key="1">
    <source>
        <dbReference type="ARBA" id="ARBA00001946"/>
    </source>
</evidence>
<dbReference type="Proteomes" id="UP000001542">
    <property type="component" value="Unassembled WGS sequence"/>
</dbReference>
<evidence type="ECO:0000313" key="13">
    <source>
        <dbReference type="EMBL" id="EAY01096.1"/>
    </source>
</evidence>
<evidence type="ECO:0000256" key="2">
    <source>
        <dbReference type="ARBA" id="ARBA00006479"/>
    </source>
</evidence>
<keyword evidence="9" id="KW-0460">Magnesium</keyword>
<name>A2F1V1_TRIV3</name>
<dbReference type="Gene3D" id="3.30.420.40">
    <property type="match status" value="2"/>
</dbReference>
<dbReference type="InterPro" id="IPR051804">
    <property type="entry name" value="Carb_Metab_Reg_Kinase/Isom"/>
</dbReference>
<dbReference type="FunFam" id="3.30.420.40:FF:000153">
    <property type="entry name" value="Putative fructokinase"/>
    <property type="match status" value="1"/>
</dbReference>
<dbReference type="InterPro" id="IPR043129">
    <property type="entry name" value="ATPase_NBD"/>
</dbReference>
<protein>
    <recommendedName>
        <fullName evidence="11">fructokinase</fullName>
        <ecNumber evidence="11">2.7.1.4</ecNumber>
    </recommendedName>
</protein>
<organism evidence="13 14">
    <name type="scientific">Trichomonas vaginalis (strain ATCC PRA-98 / G3)</name>
    <dbReference type="NCBI Taxonomy" id="412133"/>
    <lineage>
        <taxon>Eukaryota</taxon>
        <taxon>Metamonada</taxon>
        <taxon>Parabasalia</taxon>
        <taxon>Trichomonadida</taxon>
        <taxon>Trichomonadidae</taxon>
        <taxon>Trichomonas</taxon>
    </lineage>
</organism>
<dbReference type="RefSeq" id="XP_001313948.1">
    <property type="nucleotide sequence ID" value="XM_001313943.1"/>
</dbReference>